<dbReference type="Pfam" id="PF14026">
    <property type="entry name" value="SCO4226-like"/>
    <property type="match status" value="1"/>
</dbReference>
<dbReference type="InterPro" id="IPR025336">
    <property type="entry name" value="SCO4226-like"/>
</dbReference>
<dbReference type="AlphaFoldDB" id="A0A7Y6IJ23"/>
<evidence type="ECO:0000313" key="1">
    <source>
        <dbReference type="EMBL" id="NUW39209.1"/>
    </source>
</evidence>
<evidence type="ECO:0000313" key="2">
    <source>
        <dbReference type="Proteomes" id="UP000546126"/>
    </source>
</evidence>
<dbReference type="NCBIfam" id="NF033706">
    <property type="entry name" value="Ni_bind_SCO4226"/>
    <property type="match status" value="1"/>
</dbReference>
<organism evidence="1 2">
    <name type="scientific">Nonomuraea rhodomycinica</name>
    <dbReference type="NCBI Taxonomy" id="1712872"/>
    <lineage>
        <taxon>Bacteria</taxon>
        <taxon>Bacillati</taxon>
        <taxon>Actinomycetota</taxon>
        <taxon>Actinomycetes</taxon>
        <taxon>Streptosporangiales</taxon>
        <taxon>Streptosporangiaceae</taxon>
        <taxon>Nonomuraea</taxon>
    </lineage>
</organism>
<name>A0A7Y6IJ23_9ACTN</name>
<reference evidence="1 2" key="1">
    <citation type="submission" date="2020-06" db="EMBL/GenBank/DDBJ databases">
        <authorList>
            <person name="Chanama M."/>
        </authorList>
    </citation>
    <scope>NUCLEOTIDE SEQUENCE [LARGE SCALE GENOMIC DNA]</scope>
    <source>
        <strain evidence="1 2">TBRC6557</strain>
    </source>
</reference>
<dbReference type="Proteomes" id="UP000546126">
    <property type="component" value="Unassembled WGS sequence"/>
</dbReference>
<dbReference type="Gene3D" id="3.30.70.3090">
    <property type="entry name" value="ORF SCO4226, nickel-binding ferredoxin-like monomer"/>
    <property type="match status" value="1"/>
</dbReference>
<protein>
    <submittedName>
        <fullName evidence="1">SCO4226 family nickel-binding protein</fullName>
    </submittedName>
</protein>
<accession>A0A7Y6IJ23</accession>
<sequence length="82" mass="8924">MSKFIDVHHGMVGITADQLQQAHDADLAIQGEEKVTFEHAWADPDTGVVYCLSEAPSAEAVQRIHERAGHPADEIHAVPLDV</sequence>
<dbReference type="InterPro" id="IPR042557">
    <property type="entry name" value="SCO4226"/>
</dbReference>
<proteinExistence type="predicted"/>
<gene>
    <name evidence="1" type="ORF">HT134_03560</name>
</gene>
<dbReference type="EMBL" id="JABWGO010000001">
    <property type="protein sequence ID" value="NUW39209.1"/>
    <property type="molecule type" value="Genomic_DNA"/>
</dbReference>
<keyword evidence="2" id="KW-1185">Reference proteome</keyword>
<comment type="caution">
    <text evidence="1">The sequence shown here is derived from an EMBL/GenBank/DDBJ whole genome shotgun (WGS) entry which is preliminary data.</text>
</comment>
<dbReference type="RefSeq" id="WP_175598781.1">
    <property type="nucleotide sequence ID" value="NZ_JABWGO010000001.1"/>
</dbReference>